<proteinExistence type="inferred from homology"/>
<accession>A0ABX5CKZ0</accession>
<dbReference type="Pfam" id="PF01547">
    <property type="entry name" value="SBP_bac_1"/>
    <property type="match status" value="1"/>
</dbReference>
<dbReference type="InterPro" id="IPR006059">
    <property type="entry name" value="SBP"/>
</dbReference>
<sequence>MLRRRFYNLLFCFAMIVSIAMITQSVMITPSFAQQLNVGVSVSTSAQREAFYTLARDFETLHPNSKVQFTALSSEDYKLAFPTMLAKDKRFDVLYWHAGQRLFNFVEKEFIHPIDDLWLENELDNAFDGNVRQNLSYNGRYYAVPISYYQIGFYYSKEIFERLSLSEPKTWQEFIALCEIIKADGVSPIFIGTKSNWPATAWFDYLNLRLNGLDFHHALTQGKIPFNDERVRDTLNVLQALKARKYFIAEHQDFHWRESLPLLSRGLVGMSLIGNYVIQDIRKDMLPKIGFFPFPQISEGVGKYEEAPIDVLVIPKQAKNLSLAKKFLAFAASHEVQTKLNKKLGVISPNKSSQQQTSPLTKEAYLELSTAEGFSQFFDRDANEAFAKEVMPIIDEFMVHGDVTIAITKLELARSQHFPTTTL</sequence>
<dbReference type="InterPro" id="IPR050490">
    <property type="entry name" value="Bact_solute-bd_prot1"/>
</dbReference>
<organism evidence="3 4">
    <name type="scientific">Alteromonas gracilis</name>
    <dbReference type="NCBI Taxonomy" id="1479524"/>
    <lineage>
        <taxon>Bacteria</taxon>
        <taxon>Pseudomonadati</taxon>
        <taxon>Pseudomonadota</taxon>
        <taxon>Gammaproteobacteria</taxon>
        <taxon>Alteromonadales</taxon>
        <taxon>Alteromonadaceae</taxon>
        <taxon>Alteromonas/Salinimonas group</taxon>
        <taxon>Alteromonas</taxon>
    </lineage>
</organism>
<dbReference type="EMBL" id="PVNO01000027">
    <property type="protein sequence ID" value="PRO68224.1"/>
    <property type="molecule type" value="Genomic_DNA"/>
</dbReference>
<comment type="subcellular location">
    <subcellularLocation>
        <location evidence="1">Periplasm</location>
    </subcellularLocation>
</comment>
<dbReference type="PANTHER" id="PTHR43649">
    <property type="entry name" value="ARABINOSE-BINDING PROTEIN-RELATED"/>
    <property type="match status" value="1"/>
</dbReference>
<dbReference type="Gene3D" id="3.40.190.10">
    <property type="entry name" value="Periplasmic binding protein-like II"/>
    <property type="match status" value="2"/>
</dbReference>
<keyword evidence="4" id="KW-1185">Reference proteome</keyword>
<evidence type="ECO:0000256" key="1">
    <source>
        <dbReference type="ARBA" id="ARBA00004418"/>
    </source>
</evidence>
<protein>
    <submittedName>
        <fullName evidence="3">Sugar ABC transporter substrate-binding protein</fullName>
    </submittedName>
</protein>
<name>A0ABX5CKZ0_9ALTE</name>
<evidence type="ECO:0000313" key="3">
    <source>
        <dbReference type="EMBL" id="PRO68224.1"/>
    </source>
</evidence>
<evidence type="ECO:0000256" key="2">
    <source>
        <dbReference type="ARBA" id="ARBA00008520"/>
    </source>
</evidence>
<gene>
    <name evidence="3" type="ORF">C6Y39_14395</name>
</gene>
<dbReference type="SUPFAM" id="SSF53850">
    <property type="entry name" value="Periplasmic binding protein-like II"/>
    <property type="match status" value="1"/>
</dbReference>
<reference evidence="4" key="1">
    <citation type="journal article" date="2020" name="Int. J. Syst. Evol. Microbiol.">
        <title>Alteromonas alba sp. nov., a marine bacterium isolated from the seawater of the West Pacific Ocean.</title>
        <authorList>
            <person name="Sun C."/>
            <person name="Wu Y.-H."/>
            <person name="Xamxidin M."/>
            <person name="Cheng H."/>
            <person name="Xu X.-W."/>
        </authorList>
    </citation>
    <scope>NUCLEOTIDE SEQUENCE [LARGE SCALE GENOMIC DNA]</scope>
    <source>
        <strain evidence="4">9a2</strain>
    </source>
</reference>
<dbReference type="Proteomes" id="UP000239539">
    <property type="component" value="Unassembled WGS sequence"/>
</dbReference>
<dbReference type="PANTHER" id="PTHR43649:SF14">
    <property type="entry name" value="BLR3389 PROTEIN"/>
    <property type="match status" value="1"/>
</dbReference>
<evidence type="ECO:0000313" key="4">
    <source>
        <dbReference type="Proteomes" id="UP000239539"/>
    </source>
</evidence>
<comment type="similarity">
    <text evidence="2">Belongs to the bacterial solute-binding protein 1 family.</text>
</comment>
<comment type="caution">
    <text evidence="3">The sequence shown here is derived from an EMBL/GenBank/DDBJ whole genome shotgun (WGS) entry which is preliminary data.</text>
</comment>